<evidence type="ECO:0000313" key="3">
    <source>
        <dbReference type="Proteomes" id="UP000807371"/>
    </source>
</evidence>
<keyword evidence="3" id="KW-1185">Reference proteome</keyword>
<evidence type="ECO:0000313" key="2">
    <source>
        <dbReference type="EMBL" id="MBH5336361.1"/>
    </source>
</evidence>
<keyword evidence="2" id="KW-0255">Endonuclease</keyword>
<dbReference type="SUPFAM" id="SSF52980">
    <property type="entry name" value="Restriction endonuclease-like"/>
    <property type="match status" value="1"/>
</dbReference>
<keyword evidence="2" id="KW-0378">Hydrolase</keyword>
<reference evidence="2 3" key="1">
    <citation type="submission" date="2020-09" db="EMBL/GenBank/DDBJ databases">
        <title>Biosynthesis of the nuclear factor of activated T cells inhibitor NFAT-133 and its congeners in Streptomyces pactum.</title>
        <authorList>
            <person name="Zhou W."/>
            <person name="Posri P."/>
            <person name="Abugrain M.E."/>
            <person name="Weisberg A.J."/>
            <person name="Chang J.H."/>
            <person name="Mahmud T."/>
        </authorList>
    </citation>
    <scope>NUCLEOTIDE SEQUENCE [LARGE SCALE GENOMIC DNA]</scope>
    <source>
        <strain evidence="2 3">ATCC 27456</strain>
    </source>
</reference>
<keyword evidence="2" id="KW-0540">Nuclease</keyword>
<protein>
    <submittedName>
        <fullName evidence="2">Uma2 family endonuclease</fullName>
    </submittedName>
</protein>
<dbReference type="PANTHER" id="PTHR35400:SF3">
    <property type="entry name" value="SLL1072 PROTEIN"/>
    <property type="match status" value="1"/>
</dbReference>
<accession>A0ABS0NMG9</accession>
<evidence type="ECO:0000259" key="1">
    <source>
        <dbReference type="Pfam" id="PF05685"/>
    </source>
</evidence>
<sequence>MTAAMVGPGREHGHRMWDYLVRTWQELDVPEGWRAEIDEGNITLVPPPTAEHNFITGAVHSALFRCLPEGMGIYRTLGVFIAPLEKVYVPDLVVIESSLLTSGEDDDIGSLDAADALLMVEVTSRSKARDDRTKRLRAYAHAPVPLHLLIDRWHEGGATVTLYSHPSGGAYQSSVQVPFGKPVELPEPFGTALDTSAYPR</sequence>
<dbReference type="PANTHER" id="PTHR35400">
    <property type="entry name" value="SLR1083 PROTEIN"/>
    <property type="match status" value="1"/>
</dbReference>
<dbReference type="Gene3D" id="3.90.1570.10">
    <property type="entry name" value="tt1808, chain A"/>
    <property type="match status" value="1"/>
</dbReference>
<dbReference type="InterPro" id="IPR011335">
    <property type="entry name" value="Restrct_endonuc-II-like"/>
</dbReference>
<feature type="domain" description="Putative restriction endonuclease" evidence="1">
    <location>
        <begin position="26"/>
        <end position="193"/>
    </location>
</feature>
<dbReference type="EMBL" id="JACYXC010000001">
    <property type="protein sequence ID" value="MBH5336361.1"/>
    <property type="molecule type" value="Genomic_DNA"/>
</dbReference>
<dbReference type="GO" id="GO:0004519">
    <property type="term" value="F:endonuclease activity"/>
    <property type="evidence" value="ECO:0007669"/>
    <property type="project" value="UniProtKB-KW"/>
</dbReference>
<dbReference type="InterPro" id="IPR008538">
    <property type="entry name" value="Uma2"/>
</dbReference>
<name>A0ABS0NMG9_9ACTN</name>
<dbReference type="RefSeq" id="WP_197989785.1">
    <property type="nucleotide sequence ID" value="NZ_JACYXC010000001.1"/>
</dbReference>
<comment type="caution">
    <text evidence="2">The sequence shown here is derived from an EMBL/GenBank/DDBJ whole genome shotgun (WGS) entry which is preliminary data.</text>
</comment>
<dbReference type="Pfam" id="PF05685">
    <property type="entry name" value="Uma2"/>
    <property type="match status" value="1"/>
</dbReference>
<proteinExistence type="predicted"/>
<organism evidence="2 3">
    <name type="scientific">Streptomyces pactum</name>
    <dbReference type="NCBI Taxonomy" id="68249"/>
    <lineage>
        <taxon>Bacteria</taxon>
        <taxon>Bacillati</taxon>
        <taxon>Actinomycetota</taxon>
        <taxon>Actinomycetes</taxon>
        <taxon>Kitasatosporales</taxon>
        <taxon>Streptomycetaceae</taxon>
        <taxon>Streptomyces</taxon>
    </lineage>
</organism>
<dbReference type="Proteomes" id="UP000807371">
    <property type="component" value="Unassembled WGS sequence"/>
</dbReference>
<dbReference type="InterPro" id="IPR012296">
    <property type="entry name" value="Nuclease_put_TT1808"/>
</dbReference>
<dbReference type="CDD" id="cd06260">
    <property type="entry name" value="DUF820-like"/>
    <property type="match status" value="1"/>
</dbReference>
<gene>
    <name evidence="2" type="ORF">IHE55_16875</name>
</gene>